<proteinExistence type="predicted"/>
<dbReference type="CDD" id="cd00082">
    <property type="entry name" value="HisKA"/>
    <property type="match status" value="1"/>
</dbReference>
<dbReference type="InterPro" id="IPR050736">
    <property type="entry name" value="Sensor_HK_Regulatory"/>
</dbReference>
<dbReference type="InterPro" id="IPR004358">
    <property type="entry name" value="Sig_transdc_His_kin-like_C"/>
</dbReference>
<keyword evidence="5 9" id="KW-0418">Kinase</keyword>
<dbReference type="GO" id="GO:0000155">
    <property type="term" value="F:phosphorelay sensor kinase activity"/>
    <property type="evidence" value="ECO:0007669"/>
    <property type="project" value="InterPro"/>
</dbReference>
<accession>A0A3N1L111</accession>
<dbReference type="PANTHER" id="PTHR43711">
    <property type="entry name" value="TWO-COMPONENT HISTIDINE KINASE"/>
    <property type="match status" value="1"/>
</dbReference>
<feature type="coiled-coil region" evidence="7">
    <location>
        <begin position="212"/>
        <end position="239"/>
    </location>
</feature>
<evidence type="ECO:0000313" key="9">
    <source>
        <dbReference type="EMBL" id="ROP84670.1"/>
    </source>
</evidence>
<dbReference type="InterPro" id="IPR036890">
    <property type="entry name" value="HATPase_C_sf"/>
</dbReference>
<sequence length="470" mass="50660">MVGPDGTAGDATTVRIDALSAELDRRAMGVAIFAPGARLVFANASLRRFLAGRDPEVAALPDADGRLVLPGGRSVAARRLPLDGGGEAILVPSPGADTEFLRHILDSLDTTVVAYDRDDRYLFGNVAYHRRYPHLPPEAELVGTTFEGMLRRTIAAGSFADAQAEHDPEAYIARRVAEFRANQPAMTEWMTVSGNWEKVRVIRTPSGLRLSLRTRITEVKRVQEELRRAKERLETETAVRDRFVRRLSHEFRTPLSAVLGYSEMVEGEVLGSLETPKYREYAALIRHSGEHLLDLVSGLADAVEEVAPTLRDEDIDVGRMLAREVTVVAPMAQAAGIQLAANLDDDLPQLRADARMVRQMLLNLLSNGVRFSTKGAVTASARLRPDGGISLVVADQGAGMAPAVLARLGEPFYRGEADAAGRPAGTGLGLGVVKDLIALHQGRLVLASTLGQGTTAELEFPPERTVAAGG</sequence>
<keyword evidence="6" id="KW-0902">Two-component regulatory system</keyword>
<evidence type="ECO:0000256" key="7">
    <source>
        <dbReference type="SAM" id="Coils"/>
    </source>
</evidence>
<keyword evidence="3" id="KW-0597">Phosphoprotein</keyword>
<evidence type="ECO:0000256" key="1">
    <source>
        <dbReference type="ARBA" id="ARBA00000085"/>
    </source>
</evidence>
<evidence type="ECO:0000259" key="8">
    <source>
        <dbReference type="PROSITE" id="PS50109"/>
    </source>
</evidence>
<dbReference type="PROSITE" id="PS50109">
    <property type="entry name" value="HIS_KIN"/>
    <property type="match status" value="1"/>
</dbReference>
<dbReference type="InterPro" id="IPR003594">
    <property type="entry name" value="HATPase_dom"/>
</dbReference>
<dbReference type="InterPro" id="IPR005467">
    <property type="entry name" value="His_kinase_dom"/>
</dbReference>
<dbReference type="InterPro" id="IPR036097">
    <property type="entry name" value="HisK_dim/P_sf"/>
</dbReference>
<organism evidence="9 10">
    <name type="scientific">Stella humosa</name>
    <dbReference type="NCBI Taxonomy" id="94"/>
    <lineage>
        <taxon>Bacteria</taxon>
        <taxon>Pseudomonadati</taxon>
        <taxon>Pseudomonadota</taxon>
        <taxon>Alphaproteobacteria</taxon>
        <taxon>Rhodospirillales</taxon>
        <taxon>Stellaceae</taxon>
        <taxon>Stella</taxon>
    </lineage>
</organism>
<keyword evidence="7" id="KW-0175">Coiled coil</keyword>
<dbReference type="Gene3D" id="1.10.287.130">
    <property type="match status" value="1"/>
</dbReference>
<dbReference type="AlphaFoldDB" id="A0A3N1L111"/>
<dbReference type="Pfam" id="PF00512">
    <property type="entry name" value="HisKA"/>
    <property type="match status" value="1"/>
</dbReference>
<keyword evidence="4" id="KW-0808">Transferase</keyword>
<dbReference type="SMART" id="SM00387">
    <property type="entry name" value="HATPase_c"/>
    <property type="match status" value="1"/>
</dbReference>
<gene>
    <name evidence="9" type="ORF">EDC65_4025</name>
</gene>
<evidence type="ECO:0000313" key="10">
    <source>
        <dbReference type="Proteomes" id="UP000278222"/>
    </source>
</evidence>
<dbReference type="RefSeq" id="WP_123692769.1">
    <property type="nucleotide sequence ID" value="NZ_AP019700.1"/>
</dbReference>
<dbReference type="InterPro" id="IPR003661">
    <property type="entry name" value="HisK_dim/P_dom"/>
</dbReference>
<evidence type="ECO:0000256" key="4">
    <source>
        <dbReference type="ARBA" id="ARBA00022679"/>
    </source>
</evidence>
<dbReference type="SMART" id="SM00388">
    <property type="entry name" value="HisKA"/>
    <property type="match status" value="1"/>
</dbReference>
<dbReference type="SUPFAM" id="SSF47384">
    <property type="entry name" value="Homodimeric domain of signal transducing histidine kinase"/>
    <property type="match status" value="1"/>
</dbReference>
<dbReference type="OrthoDB" id="8477705at2"/>
<dbReference type="EMBL" id="RJKX01000015">
    <property type="protein sequence ID" value="ROP84670.1"/>
    <property type="molecule type" value="Genomic_DNA"/>
</dbReference>
<dbReference type="SUPFAM" id="SSF55874">
    <property type="entry name" value="ATPase domain of HSP90 chaperone/DNA topoisomerase II/histidine kinase"/>
    <property type="match status" value="1"/>
</dbReference>
<dbReference type="PRINTS" id="PR00344">
    <property type="entry name" value="BCTRLSENSOR"/>
</dbReference>
<dbReference type="Proteomes" id="UP000278222">
    <property type="component" value="Unassembled WGS sequence"/>
</dbReference>
<dbReference type="Pfam" id="PF12860">
    <property type="entry name" value="PAS_7"/>
    <property type="match status" value="1"/>
</dbReference>
<evidence type="ECO:0000256" key="5">
    <source>
        <dbReference type="ARBA" id="ARBA00022777"/>
    </source>
</evidence>
<comment type="caution">
    <text evidence="9">The sequence shown here is derived from an EMBL/GenBank/DDBJ whole genome shotgun (WGS) entry which is preliminary data.</text>
</comment>
<name>A0A3N1L111_9PROT</name>
<protein>
    <recommendedName>
        <fullName evidence="2">histidine kinase</fullName>
        <ecNumber evidence="2">2.7.13.3</ecNumber>
    </recommendedName>
</protein>
<reference evidence="9 10" key="1">
    <citation type="submission" date="2018-11" db="EMBL/GenBank/DDBJ databases">
        <title>Genomic Encyclopedia of Type Strains, Phase IV (KMG-IV): sequencing the most valuable type-strain genomes for metagenomic binning, comparative biology and taxonomic classification.</title>
        <authorList>
            <person name="Goeker M."/>
        </authorList>
    </citation>
    <scope>NUCLEOTIDE SEQUENCE [LARGE SCALE GENOMIC DNA]</scope>
    <source>
        <strain evidence="9 10">DSM 5900</strain>
    </source>
</reference>
<evidence type="ECO:0000256" key="3">
    <source>
        <dbReference type="ARBA" id="ARBA00022553"/>
    </source>
</evidence>
<keyword evidence="10" id="KW-1185">Reference proteome</keyword>
<dbReference type="Gene3D" id="3.30.565.10">
    <property type="entry name" value="Histidine kinase-like ATPase, C-terminal domain"/>
    <property type="match status" value="1"/>
</dbReference>
<evidence type="ECO:0000256" key="6">
    <source>
        <dbReference type="ARBA" id="ARBA00023012"/>
    </source>
</evidence>
<comment type="catalytic activity">
    <reaction evidence="1">
        <text>ATP + protein L-histidine = ADP + protein N-phospho-L-histidine.</text>
        <dbReference type="EC" id="2.7.13.3"/>
    </reaction>
</comment>
<dbReference type="PANTHER" id="PTHR43711:SF26">
    <property type="entry name" value="SENSOR HISTIDINE KINASE RCSC"/>
    <property type="match status" value="1"/>
</dbReference>
<dbReference type="Pfam" id="PF02518">
    <property type="entry name" value="HATPase_c"/>
    <property type="match status" value="1"/>
</dbReference>
<dbReference type="EC" id="2.7.13.3" evidence="2"/>
<evidence type="ECO:0000256" key="2">
    <source>
        <dbReference type="ARBA" id="ARBA00012438"/>
    </source>
</evidence>
<feature type="domain" description="Histidine kinase" evidence="8">
    <location>
        <begin position="246"/>
        <end position="464"/>
    </location>
</feature>